<name>E3H732_ILYPC</name>
<feature type="domain" description="YheO-like" evidence="1">
    <location>
        <begin position="5"/>
        <end position="118"/>
    </location>
</feature>
<proteinExistence type="predicted"/>
<evidence type="ECO:0000313" key="3">
    <source>
        <dbReference type="EMBL" id="ADO81928.1"/>
    </source>
</evidence>
<dbReference type="InterPro" id="IPR013559">
    <property type="entry name" value="YheO"/>
</dbReference>
<protein>
    <submittedName>
        <fullName evidence="3">YheO domain protein</fullName>
    </submittedName>
</protein>
<dbReference type="Pfam" id="PF08348">
    <property type="entry name" value="PAS_6"/>
    <property type="match status" value="1"/>
</dbReference>
<dbReference type="HOGENOM" id="CLU_080179_2_0_0"/>
<organism evidence="3 4">
    <name type="scientific">Ilyobacter polytropus (strain ATCC 51220 / DSM 2926 / LMG 16218 / CuHBu1)</name>
    <dbReference type="NCBI Taxonomy" id="572544"/>
    <lineage>
        <taxon>Bacteria</taxon>
        <taxon>Fusobacteriati</taxon>
        <taxon>Fusobacteriota</taxon>
        <taxon>Fusobacteriia</taxon>
        <taxon>Fusobacteriales</taxon>
        <taxon>Fusobacteriaceae</taxon>
        <taxon>Ilyobacter</taxon>
    </lineage>
</organism>
<evidence type="ECO:0000259" key="1">
    <source>
        <dbReference type="Pfam" id="PF08348"/>
    </source>
</evidence>
<dbReference type="PANTHER" id="PTHR35568:SF1">
    <property type="entry name" value="TRANSCRIPTIONAL REGULATOR DAUR"/>
    <property type="match status" value="1"/>
</dbReference>
<feature type="domain" description="Transcriptional regulator DauR-like HTH" evidence="2">
    <location>
        <begin position="146"/>
        <end position="205"/>
    </location>
</feature>
<dbReference type="KEGG" id="ipo:Ilyop_0139"/>
<dbReference type="AlphaFoldDB" id="E3H732"/>
<dbReference type="RefSeq" id="WP_013386599.1">
    <property type="nucleotide sequence ID" value="NC_014632.1"/>
</dbReference>
<sequence length="213" mass="24230">MNTRLKPYIQIVEFLGKVLGKNFEIILHDLENLDGSIIASANSTRKIGDSFWGPISSISDRISNNQLDFEQDYIINYDGFSKAGKPVKFSTFFIKDENNKTIGLLGINADYSDLEIIKEKVDSLLNFDMMGKSENKDLDSIEIIASNIIDNTINEFKDKNPEMSLDRKLKLIEDFNRKGVFLVKGTVQKIAKLLDISEPSIYRYLSKIKDTSE</sequence>
<dbReference type="InterPro" id="IPR039445">
    <property type="entry name" value="DauR-like_HTH"/>
</dbReference>
<dbReference type="eggNOG" id="COG2964">
    <property type="taxonomic scope" value="Bacteria"/>
</dbReference>
<reference evidence="3 4" key="1">
    <citation type="journal article" date="2010" name="Stand. Genomic Sci.">
        <title>Complete genome sequence of Ilyobacter polytropus type strain (CuHbu1).</title>
        <authorList>
            <person name="Sikorski J."/>
            <person name="Chertkov O."/>
            <person name="Lapidus A."/>
            <person name="Nolan M."/>
            <person name="Lucas S."/>
            <person name="Del Rio T.G."/>
            <person name="Tice H."/>
            <person name="Cheng J.F."/>
            <person name="Tapia R."/>
            <person name="Han C."/>
            <person name="Goodwin L."/>
            <person name="Pitluck S."/>
            <person name="Liolios K."/>
            <person name="Ivanova N."/>
            <person name="Mavromatis K."/>
            <person name="Mikhailova N."/>
            <person name="Pati A."/>
            <person name="Chen A."/>
            <person name="Palaniappan K."/>
            <person name="Land M."/>
            <person name="Hauser L."/>
            <person name="Chang Y.J."/>
            <person name="Jeffries C.D."/>
            <person name="Brambilla E."/>
            <person name="Yasawong M."/>
            <person name="Rohde M."/>
            <person name="Pukall R."/>
            <person name="Spring S."/>
            <person name="Goker M."/>
            <person name="Woyke T."/>
            <person name="Bristow J."/>
            <person name="Eisen J.A."/>
            <person name="Markowitz V."/>
            <person name="Hugenholtz P."/>
            <person name="Kyrpides N.C."/>
            <person name="Klenk H.P."/>
        </authorList>
    </citation>
    <scope>NUCLEOTIDE SEQUENCE [LARGE SCALE GENOMIC DNA]</scope>
    <source>
        <strain evidence="4">ATCC 51220 / DSM 2926 / LMG 16218 / CuHBu1</strain>
    </source>
</reference>
<dbReference type="Pfam" id="PF13309">
    <property type="entry name" value="HTH_22"/>
    <property type="match status" value="1"/>
</dbReference>
<dbReference type="InterPro" id="IPR039446">
    <property type="entry name" value="DauR-like"/>
</dbReference>
<keyword evidence="4" id="KW-1185">Reference proteome</keyword>
<dbReference type="PANTHER" id="PTHR35568">
    <property type="entry name" value="TRANSCRIPTIONAL REGULATOR DAUR"/>
    <property type="match status" value="1"/>
</dbReference>
<dbReference type="STRING" id="572544.Ilyop_0139"/>
<dbReference type="OrthoDB" id="9796595at2"/>
<accession>E3H732</accession>
<dbReference type="Proteomes" id="UP000006875">
    <property type="component" value="Chromosome"/>
</dbReference>
<evidence type="ECO:0000313" key="4">
    <source>
        <dbReference type="Proteomes" id="UP000006875"/>
    </source>
</evidence>
<dbReference type="EMBL" id="CP002281">
    <property type="protein sequence ID" value="ADO81928.1"/>
    <property type="molecule type" value="Genomic_DNA"/>
</dbReference>
<gene>
    <name evidence="3" type="ordered locus">Ilyop_0139</name>
</gene>
<evidence type="ECO:0000259" key="2">
    <source>
        <dbReference type="Pfam" id="PF13309"/>
    </source>
</evidence>